<feature type="transmembrane region" description="Helical" evidence="7">
    <location>
        <begin position="240"/>
        <end position="262"/>
    </location>
</feature>
<evidence type="ECO:0000256" key="7">
    <source>
        <dbReference type="RuleBase" id="RU363032"/>
    </source>
</evidence>
<dbReference type="CDD" id="cd06261">
    <property type="entry name" value="TM_PBP2"/>
    <property type="match status" value="1"/>
</dbReference>
<dbReference type="InterPro" id="IPR045621">
    <property type="entry name" value="BPD_transp_1_N"/>
</dbReference>
<name>A0A5C4JGS8_9ACTN</name>
<feature type="transmembrane region" description="Helical" evidence="7">
    <location>
        <begin position="139"/>
        <end position="161"/>
    </location>
</feature>
<reference evidence="9 10" key="1">
    <citation type="submission" date="2019-05" db="EMBL/GenBank/DDBJ databases">
        <title>Draft genome sequence of Actinomadura sp. 14C53.</title>
        <authorList>
            <person name="Saricaoglu S."/>
            <person name="Isik K."/>
        </authorList>
    </citation>
    <scope>NUCLEOTIDE SEQUENCE [LARGE SCALE GENOMIC DNA]</scope>
    <source>
        <strain evidence="9 10">14C53</strain>
    </source>
</reference>
<organism evidence="9 10">
    <name type="scientific">Actinomadura soli</name>
    <dbReference type="NCBI Taxonomy" id="2508997"/>
    <lineage>
        <taxon>Bacteria</taxon>
        <taxon>Bacillati</taxon>
        <taxon>Actinomycetota</taxon>
        <taxon>Actinomycetes</taxon>
        <taxon>Streptosporangiales</taxon>
        <taxon>Thermomonosporaceae</taxon>
        <taxon>Actinomadura</taxon>
    </lineage>
</organism>
<dbReference type="Pfam" id="PF19300">
    <property type="entry name" value="BPD_transp_1_N"/>
    <property type="match status" value="1"/>
</dbReference>
<keyword evidence="2 7" id="KW-0813">Transport</keyword>
<dbReference type="AlphaFoldDB" id="A0A5C4JGS8"/>
<feature type="domain" description="ABC transmembrane type-1" evidence="8">
    <location>
        <begin position="100"/>
        <end position="309"/>
    </location>
</feature>
<evidence type="ECO:0000259" key="8">
    <source>
        <dbReference type="PROSITE" id="PS50928"/>
    </source>
</evidence>
<evidence type="ECO:0000256" key="4">
    <source>
        <dbReference type="ARBA" id="ARBA00022692"/>
    </source>
</evidence>
<keyword evidence="4 7" id="KW-0812">Transmembrane</keyword>
<dbReference type="Pfam" id="PF00528">
    <property type="entry name" value="BPD_transp_1"/>
    <property type="match status" value="1"/>
</dbReference>
<evidence type="ECO:0000313" key="9">
    <source>
        <dbReference type="EMBL" id="TMR04918.1"/>
    </source>
</evidence>
<dbReference type="Gene3D" id="1.10.3720.10">
    <property type="entry name" value="MetI-like"/>
    <property type="match status" value="1"/>
</dbReference>
<dbReference type="GO" id="GO:0071916">
    <property type="term" value="F:dipeptide transmembrane transporter activity"/>
    <property type="evidence" value="ECO:0007669"/>
    <property type="project" value="TreeGrafter"/>
</dbReference>
<sequence length="322" mass="33715">MTLTGGARYFAGRLATGAATLLAISVLVFSAVHLVPGGYAEVVLGPTSSPEVRAALRAEFGLDRPLPVQYLEWLRHVATGDLGVSMGTGEPVSDQLIRRLPVTAELAGLALSLTVLVGVPLAVLAGLSRGRFGRGLSRLAGSTAMSIPDFVLGSLLVFLFSRFALGLPVGGHVPLAEDPVANLRAMALPALTLSVFGIALVVRTGRDAVAAVFNAPHITTALARGERMAHVIRHHVLRNAAIPVITVLATYVGYLMGGAVIVENLFSLPGLAQAVLNGIRGRDYATVQGLVLVASAAFIMINMLADITYAVVDPRVREGHRR</sequence>
<dbReference type="SUPFAM" id="SSF161098">
    <property type="entry name" value="MetI-like"/>
    <property type="match status" value="1"/>
</dbReference>
<dbReference type="RefSeq" id="WP_138644359.1">
    <property type="nucleotide sequence ID" value="NZ_VCKW01000027.1"/>
</dbReference>
<dbReference type="InterPro" id="IPR035906">
    <property type="entry name" value="MetI-like_sf"/>
</dbReference>
<dbReference type="InterPro" id="IPR000515">
    <property type="entry name" value="MetI-like"/>
</dbReference>
<accession>A0A5C4JGS8</accession>
<feature type="transmembrane region" description="Helical" evidence="7">
    <location>
        <begin position="12"/>
        <end position="35"/>
    </location>
</feature>
<evidence type="ECO:0000256" key="1">
    <source>
        <dbReference type="ARBA" id="ARBA00004651"/>
    </source>
</evidence>
<dbReference type="PANTHER" id="PTHR43163:SF6">
    <property type="entry name" value="DIPEPTIDE TRANSPORT SYSTEM PERMEASE PROTEIN DPPB-RELATED"/>
    <property type="match status" value="1"/>
</dbReference>
<evidence type="ECO:0000256" key="5">
    <source>
        <dbReference type="ARBA" id="ARBA00022989"/>
    </source>
</evidence>
<feature type="transmembrane region" description="Helical" evidence="7">
    <location>
        <begin position="106"/>
        <end position="127"/>
    </location>
</feature>
<dbReference type="OrthoDB" id="9778910at2"/>
<evidence type="ECO:0000256" key="6">
    <source>
        <dbReference type="ARBA" id="ARBA00023136"/>
    </source>
</evidence>
<dbReference type="PROSITE" id="PS50928">
    <property type="entry name" value="ABC_TM1"/>
    <property type="match status" value="1"/>
</dbReference>
<comment type="subcellular location">
    <subcellularLocation>
        <location evidence="1 7">Cell membrane</location>
        <topology evidence="1 7">Multi-pass membrane protein</topology>
    </subcellularLocation>
</comment>
<evidence type="ECO:0000256" key="2">
    <source>
        <dbReference type="ARBA" id="ARBA00022448"/>
    </source>
</evidence>
<keyword evidence="6 7" id="KW-0472">Membrane</keyword>
<comment type="similarity">
    <text evidence="7">Belongs to the binding-protein-dependent transport system permease family.</text>
</comment>
<dbReference type="GO" id="GO:0005886">
    <property type="term" value="C:plasma membrane"/>
    <property type="evidence" value="ECO:0007669"/>
    <property type="project" value="UniProtKB-SubCell"/>
</dbReference>
<dbReference type="PANTHER" id="PTHR43163">
    <property type="entry name" value="DIPEPTIDE TRANSPORT SYSTEM PERMEASE PROTEIN DPPB-RELATED"/>
    <property type="match status" value="1"/>
</dbReference>
<dbReference type="Proteomes" id="UP000309174">
    <property type="component" value="Unassembled WGS sequence"/>
</dbReference>
<keyword evidence="10" id="KW-1185">Reference proteome</keyword>
<evidence type="ECO:0000313" key="10">
    <source>
        <dbReference type="Proteomes" id="UP000309174"/>
    </source>
</evidence>
<feature type="transmembrane region" description="Helical" evidence="7">
    <location>
        <begin position="181"/>
        <end position="202"/>
    </location>
</feature>
<proteinExistence type="inferred from homology"/>
<evidence type="ECO:0000256" key="3">
    <source>
        <dbReference type="ARBA" id="ARBA00022475"/>
    </source>
</evidence>
<protein>
    <submittedName>
        <fullName evidence="9">ABC transporter permease</fullName>
    </submittedName>
</protein>
<gene>
    <name evidence="9" type="ORF">ETD83_07665</name>
</gene>
<keyword evidence="5 7" id="KW-1133">Transmembrane helix</keyword>
<comment type="caution">
    <text evidence="9">The sequence shown here is derived from an EMBL/GenBank/DDBJ whole genome shotgun (WGS) entry which is preliminary data.</text>
</comment>
<feature type="transmembrane region" description="Helical" evidence="7">
    <location>
        <begin position="290"/>
        <end position="312"/>
    </location>
</feature>
<keyword evidence="3" id="KW-1003">Cell membrane</keyword>
<dbReference type="EMBL" id="VCKW01000027">
    <property type="protein sequence ID" value="TMR04918.1"/>
    <property type="molecule type" value="Genomic_DNA"/>
</dbReference>